<evidence type="ECO:0000313" key="2">
    <source>
        <dbReference type="Proteomes" id="UP000541444"/>
    </source>
</evidence>
<comment type="caution">
    <text evidence="1">The sequence shown here is derived from an EMBL/GenBank/DDBJ whole genome shotgun (WGS) entry which is preliminary data.</text>
</comment>
<reference evidence="1 2" key="1">
    <citation type="journal article" date="2020" name="IScience">
        <title>Genome Sequencing of the Endangered Kingdonia uniflora (Circaeasteraceae, Ranunculales) Reveals Potential Mechanisms of Evolutionary Specialization.</title>
        <authorList>
            <person name="Sun Y."/>
            <person name="Deng T."/>
            <person name="Zhang A."/>
            <person name="Moore M.J."/>
            <person name="Landis J.B."/>
            <person name="Lin N."/>
            <person name="Zhang H."/>
            <person name="Zhang X."/>
            <person name="Huang J."/>
            <person name="Zhang X."/>
            <person name="Sun H."/>
            <person name="Wang H."/>
        </authorList>
    </citation>
    <scope>NUCLEOTIDE SEQUENCE [LARGE SCALE GENOMIC DNA]</scope>
    <source>
        <strain evidence="1">TB1705</strain>
        <tissue evidence="1">Leaf</tissue>
    </source>
</reference>
<organism evidence="1 2">
    <name type="scientific">Kingdonia uniflora</name>
    <dbReference type="NCBI Taxonomy" id="39325"/>
    <lineage>
        <taxon>Eukaryota</taxon>
        <taxon>Viridiplantae</taxon>
        <taxon>Streptophyta</taxon>
        <taxon>Embryophyta</taxon>
        <taxon>Tracheophyta</taxon>
        <taxon>Spermatophyta</taxon>
        <taxon>Magnoliopsida</taxon>
        <taxon>Ranunculales</taxon>
        <taxon>Circaeasteraceae</taxon>
        <taxon>Kingdonia</taxon>
    </lineage>
</organism>
<keyword evidence="2" id="KW-1185">Reference proteome</keyword>
<accession>A0A7J7KZI3</accession>
<evidence type="ECO:0000313" key="1">
    <source>
        <dbReference type="EMBL" id="KAF6135712.1"/>
    </source>
</evidence>
<gene>
    <name evidence="1" type="ORF">GIB67_028283</name>
</gene>
<protein>
    <submittedName>
        <fullName evidence="1">Uncharacterized protein</fullName>
    </submittedName>
</protein>
<name>A0A7J7KZI3_9MAGN</name>
<sequence length="279" mass="30874">MSSIASFLIFMSGEDGSSMGASSEPPTTQGKKYRLRGLQAPRGLSKFCRSSTFDLDPDEHQVMLDYKAKMEKGRPKGFVKRYEIFMGCHTKEDGTYPKKMKEGMEYEEDGNGHARGYNGHLNKTNIRVSTPLRRVIERERGRRCSPPPPELSTGNSCILKDMFRTNAAYGTVQFNTTASKGLYGVIIDEVIRKEACLYVDRHIHGDVSAGVGFDGGGGVWVVAMAAVLRLGISLIRLICSRDAGVGALGCCAWNEYSSGALYWTTGEFYLPELLDYYPN</sequence>
<feature type="non-terminal residue" evidence="1">
    <location>
        <position position="1"/>
    </location>
</feature>
<dbReference type="Proteomes" id="UP000541444">
    <property type="component" value="Unassembled WGS sequence"/>
</dbReference>
<dbReference type="AlphaFoldDB" id="A0A7J7KZI3"/>
<dbReference type="EMBL" id="JACGCM010002781">
    <property type="protein sequence ID" value="KAF6135712.1"/>
    <property type="molecule type" value="Genomic_DNA"/>
</dbReference>
<proteinExistence type="predicted"/>